<dbReference type="AlphaFoldDB" id="A0A1Q9BXK7"/>
<reference evidence="1 2" key="1">
    <citation type="submission" date="2016-02" db="EMBL/GenBank/DDBJ databases">
        <title>Genome analysis of coral dinoflagellate symbionts highlights evolutionary adaptations to a symbiotic lifestyle.</title>
        <authorList>
            <person name="Aranda M."/>
            <person name="Li Y."/>
            <person name="Liew Y.J."/>
            <person name="Baumgarten S."/>
            <person name="Simakov O."/>
            <person name="Wilson M."/>
            <person name="Piel J."/>
            <person name="Ashoor H."/>
            <person name="Bougouffa S."/>
            <person name="Bajic V.B."/>
            <person name="Ryu T."/>
            <person name="Ravasi T."/>
            <person name="Bayer T."/>
            <person name="Micklem G."/>
            <person name="Kim H."/>
            <person name="Bhak J."/>
            <person name="Lajeunesse T.C."/>
            <person name="Voolstra C.R."/>
        </authorList>
    </citation>
    <scope>NUCLEOTIDE SEQUENCE [LARGE SCALE GENOMIC DNA]</scope>
    <source>
        <strain evidence="1 2">CCMP2467</strain>
    </source>
</reference>
<gene>
    <name evidence="1" type="ORF">AK812_SmicGene44798</name>
</gene>
<organism evidence="1 2">
    <name type="scientific">Symbiodinium microadriaticum</name>
    <name type="common">Dinoflagellate</name>
    <name type="synonym">Zooxanthella microadriatica</name>
    <dbReference type="NCBI Taxonomy" id="2951"/>
    <lineage>
        <taxon>Eukaryota</taxon>
        <taxon>Sar</taxon>
        <taxon>Alveolata</taxon>
        <taxon>Dinophyceae</taxon>
        <taxon>Suessiales</taxon>
        <taxon>Symbiodiniaceae</taxon>
        <taxon>Symbiodinium</taxon>
    </lineage>
</organism>
<comment type="caution">
    <text evidence="1">The sequence shown here is derived from an EMBL/GenBank/DDBJ whole genome shotgun (WGS) entry which is preliminary data.</text>
</comment>
<protein>
    <submittedName>
        <fullName evidence="1">Uncharacterized protein</fullName>
    </submittedName>
</protein>
<accession>A0A1Q9BXK7</accession>
<proteinExistence type="predicted"/>
<dbReference type="Proteomes" id="UP000186817">
    <property type="component" value="Unassembled WGS sequence"/>
</dbReference>
<dbReference type="OrthoDB" id="506498at2759"/>
<name>A0A1Q9BXK7_SYMMI</name>
<sequence length="105" mass="11940">MPCLSELQQDFTPKQKWLGGFMDPITQTQDQLLKLMEERGFAKIGEQQIAWLARRAAAEVRRKLAAWLFTSTSEVPAIGVQDTFLLIGTSYEIKDPGMDTSPKHW</sequence>
<evidence type="ECO:0000313" key="2">
    <source>
        <dbReference type="Proteomes" id="UP000186817"/>
    </source>
</evidence>
<evidence type="ECO:0000313" key="1">
    <source>
        <dbReference type="EMBL" id="OLP75405.1"/>
    </source>
</evidence>
<dbReference type="EMBL" id="LSRX01002506">
    <property type="protein sequence ID" value="OLP75405.1"/>
    <property type="molecule type" value="Genomic_DNA"/>
</dbReference>
<keyword evidence="2" id="KW-1185">Reference proteome</keyword>